<evidence type="ECO:0000313" key="2">
    <source>
        <dbReference type="EMBL" id="KAJ7081777.1"/>
    </source>
</evidence>
<keyword evidence="2" id="KW-0560">Oxidoreductase</keyword>
<sequence>MASAPHIRSDSLSLVTVMCRTIPEAMSFYVGALCFNIRFDEEVDGQRLVIASPPNLTEFAPLCSLRFIEAKGQRDKAAVGNQGGDQTFLQVETDDWDAVYEKLKAMGTRILDKEPRKKGDYRAVTVLDPFGNRVNLIEKTTTTLGKMFTADVGLS</sequence>
<reference evidence="2" key="1">
    <citation type="submission" date="2023-03" db="EMBL/GenBank/DDBJ databases">
        <title>Massive genome expansion in bonnet fungi (Mycena s.s.) driven by repeated elements and novel gene families across ecological guilds.</title>
        <authorList>
            <consortium name="Lawrence Berkeley National Laboratory"/>
            <person name="Harder C.B."/>
            <person name="Miyauchi S."/>
            <person name="Viragh M."/>
            <person name="Kuo A."/>
            <person name="Thoen E."/>
            <person name="Andreopoulos B."/>
            <person name="Lu D."/>
            <person name="Skrede I."/>
            <person name="Drula E."/>
            <person name="Henrissat B."/>
            <person name="Morin E."/>
            <person name="Kohler A."/>
            <person name="Barry K."/>
            <person name="LaButti K."/>
            <person name="Morin E."/>
            <person name="Salamov A."/>
            <person name="Lipzen A."/>
            <person name="Mereny Z."/>
            <person name="Hegedus B."/>
            <person name="Baldrian P."/>
            <person name="Stursova M."/>
            <person name="Weitz H."/>
            <person name="Taylor A."/>
            <person name="Grigoriev I.V."/>
            <person name="Nagy L.G."/>
            <person name="Martin F."/>
            <person name="Kauserud H."/>
        </authorList>
    </citation>
    <scope>NUCLEOTIDE SEQUENCE</scope>
    <source>
        <strain evidence="2">CBHHK173m</strain>
    </source>
</reference>
<evidence type="ECO:0000313" key="3">
    <source>
        <dbReference type="Proteomes" id="UP001222325"/>
    </source>
</evidence>
<dbReference type="InterPro" id="IPR037523">
    <property type="entry name" value="VOC_core"/>
</dbReference>
<dbReference type="PROSITE" id="PS51819">
    <property type="entry name" value="VOC"/>
    <property type="match status" value="1"/>
</dbReference>
<dbReference type="AlphaFoldDB" id="A0AAD6TW44"/>
<gene>
    <name evidence="2" type="ORF">B0H15DRAFT_445140</name>
</gene>
<accession>A0AAD6TW44</accession>
<comment type="caution">
    <text evidence="2">The sequence shown here is derived from an EMBL/GenBank/DDBJ whole genome shotgun (WGS) entry which is preliminary data.</text>
</comment>
<dbReference type="InterPro" id="IPR029068">
    <property type="entry name" value="Glyas_Bleomycin-R_OHBP_Dase"/>
</dbReference>
<evidence type="ECO:0000259" key="1">
    <source>
        <dbReference type="PROSITE" id="PS51819"/>
    </source>
</evidence>
<name>A0AAD6TW44_9AGAR</name>
<protein>
    <submittedName>
        <fullName evidence="2">Glyoxalase/Bleomycin resistance protein/Dihydroxybiphenyl dioxygenase</fullName>
    </submittedName>
</protein>
<keyword evidence="3" id="KW-1185">Reference proteome</keyword>
<dbReference type="Proteomes" id="UP001222325">
    <property type="component" value="Unassembled WGS sequence"/>
</dbReference>
<dbReference type="PANTHER" id="PTHR36437:SF2">
    <property type="entry name" value="GLYOXALASE_BLEOMYCIN RESISTANCE PROTEIN_DIOXYGENASE"/>
    <property type="match status" value="1"/>
</dbReference>
<dbReference type="InterPro" id="IPR004360">
    <property type="entry name" value="Glyas_Fos-R_dOase_dom"/>
</dbReference>
<dbReference type="SUPFAM" id="SSF54593">
    <property type="entry name" value="Glyoxalase/Bleomycin resistance protein/Dihydroxybiphenyl dioxygenase"/>
    <property type="match status" value="1"/>
</dbReference>
<dbReference type="GO" id="GO:0051213">
    <property type="term" value="F:dioxygenase activity"/>
    <property type="evidence" value="ECO:0007669"/>
    <property type="project" value="UniProtKB-KW"/>
</dbReference>
<proteinExistence type="predicted"/>
<dbReference type="Gene3D" id="3.10.180.10">
    <property type="entry name" value="2,3-Dihydroxybiphenyl 1,2-Dioxygenase, domain 1"/>
    <property type="match status" value="1"/>
</dbReference>
<organism evidence="2 3">
    <name type="scientific">Mycena belliarum</name>
    <dbReference type="NCBI Taxonomy" id="1033014"/>
    <lineage>
        <taxon>Eukaryota</taxon>
        <taxon>Fungi</taxon>
        <taxon>Dikarya</taxon>
        <taxon>Basidiomycota</taxon>
        <taxon>Agaricomycotina</taxon>
        <taxon>Agaricomycetes</taxon>
        <taxon>Agaricomycetidae</taxon>
        <taxon>Agaricales</taxon>
        <taxon>Marasmiineae</taxon>
        <taxon>Mycenaceae</taxon>
        <taxon>Mycena</taxon>
    </lineage>
</organism>
<keyword evidence="2" id="KW-0223">Dioxygenase</keyword>
<dbReference type="PANTHER" id="PTHR36437">
    <property type="entry name" value="GLYOXALASE/BLEOMYCIN RESISTANCE PROTEIN/DIOXYGENASE"/>
    <property type="match status" value="1"/>
</dbReference>
<feature type="domain" description="VOC" evidence="1">
    <location>
        <begin position="11"/>
        <end position="139"/>
    </location>
</feature>
<dbReference type="EMBL" id="JARJCN010000048">
    <property type="protein sequence ID" value="KAJ7081777.1"/>
    <property type="molecule type" value="Genomic_DNA"/>
</dbReference>
<dbReference type="Pfam" id="PF00903">
    <property type="entry name" value="Glyoxalase"/>
    <property type="match status" value="1"/>
</dbReference>